<feature type="domain" description="TIR" evidence="4">
    <location>
        <begin position="1082"/>
        <end position="1164"/>
    </location>
</feature>
<keyword evidence="2" id="KW-0472">Membrane</keyword>
<feature type="transmembrane region" description="Helical" evidence="2">
    <location>
        <begin position="766"/>
        <end position="787"/>
    </location>
</feature>
<evidence type="ECO:0000256" key="3">
    <source>
        <dbReference type="SAM" id="SignalP"/>
    </source>
</evidence>
<dbReference type="Proteomes" id="UP000013827">
    <property type="component" value="Unassembled WGS sequence"/>
</dbReference>
<dbReference type="InterPro" id="IPR000157">
    <property type="entry name" value="TIR_dom"/>
</dbReference>
<evidence type="ECO:0000313" key="6">
    <source>
        <dbReference type="Proteomes" id="UP000013827"/>
    </source>
</evidence>
<feature type="region of interest" description="Disordered" evidence="1">
    <location>
        <begin position="1"/>
        <end position="159"/>
    </location>
</feature>
<feature type="compositionally biased region" description="Pro residues" evidence="1">
    <location>
        <begin position="178"/>
        <end position="207"/>
    </location>
</feature>
<keyword evidence="2" id="KW-1133">Transmembrane helix</keyword>
<proteinExistence type="predicted"/>
<keyword evidence="3" id="KW-0732">Signal</keyword>
<protein>
    <recommendedName>
        <fullName evidence="4">TIR domain-containing protein</fullName>
    </recommendedName>
</protein>
<feature type="transmembrane region" description="Helical" evidence="2">
    <location>
        <begin position="808"/>
        <end position="827"/>
    </location>
</feature>
<evidence type="ECO:0000256" key="1">
    <source>
        <dbReference type="SAM" id="MobiDB-lite"/>
    </source>
</evidence>
<organism evidence="5 6">
    <name type="scientific">Emiliania huxleyi (strain CCMP1516)</name>
    <dbReference type="NCBI Taxonomy" id="280463"/>
    <lineage>
        <taxon>Eukaryota</taxon>
        <taxon>Haptista</taxon>
        <taxon>Haptophyta</taxon>
        <taxon>Prymnesiophyceae</taxon>
        <taxon>Isochrysidales</taxon>
        <taxon>Noelaerhabdaceae</taxon>
        <taxon>Emiliania</taxon>
    </lineage>
</organism>
<keyword evidence="6" id="KW-1185">Reference proteome</keyword>
<dbReference type="RefSeq" id="XP_005786663.1">
    <property type="nucleotide sequence ID" value="XM_005786606.1"/>
</dbReference>
<accession>A0A0D3KEP9</accession>
<name>A0A0D3KEP9_EMIH1</name>
<dbReference type="InterPro" id="IPR011050">
    <property type="entry name" value="Pectin_lyase_fold/virulence"/>
</dbReference>
<feature type="region of interest" description="Disordered" evidence="1">
    <location>
        <begin position="173"/>
        <end position="207"/>
    </location>
</feature>
<evidence type="ECO:0000259" key="4">
    <source>
        <dbReference type="Pfam" id="PF13676"/>
    </source>
</evidence>
<feature type="transmembrane region" description="Helical" evidence="2">
    <location>
        <begin position="989"/>
        <end position="1007"/>
    </location>
</feature>
<sequence length="1410" mass="151207">MLAALSLCALASLPPPTPSPPPPSPPPPSPPPPSPPPPSPPPPSPVPPSPPPPSPPPPSPPPPSPPPPLSPSPSPPPTSPPPTSPHPPLPPSPPPLPPPPSPPPPSPPPSPPPPSPPPSSPPPPPPSPPPGCSDSCQFSNDGSCDDGEQGSTNSACAPGTDCTDCGGPENAYTRLSNPLPPAVPSPPAPPPLPPSPPPPPAPPPVPYPPKPPPLPPLLPLSPGEVFVSGNAALQLAVEGGMTDIYLQPGANVRLSQSLVLDGINVTIRSSGSITGATIDGTDALDSLFILRNEATLQLEGLVLANCRAEADGGAVRMENSDASLRDVRIQDCYAGNSGGAIYAAKGSLRLESVEITRCSTGIGTEGENAKGLGGAIRIVKVPEVELSEVNITGCSAVKGGALHIDGGTDSETTLNRVRLADSTATEEGGLIYISTGRLALENGTLLESGTASQGSSIAFGGSPEVSYRLPLPPGYWIPHSRCEIYRQLPADCDAVCRALFDKCKTETDAQNNECKQFPVAFVQPCNWEATPALLGVSLYQACKSCPAVVPYTCGVDTRIGALYVPGRGSLNVSSGWWRASNESSTLFACKVMGDEWSPCRGGVDSSEDGNALCHPFYEGPKCEVCTNTTDNGIRYFLNSKARCQPCDRPAESVMLLVGLLCAAGALGLGTLKVIRSSWAPSGKVARALVLLGRRIALLWKRAGMLCKTKQLINLFQVVAVVPAVYELDEVPPQLSEWAMNLFNAVNIFDLDLFLPPACYGSYLKRLIAWGFLPFAPILLATLGSCAWELVAQARHSAAASSANSTRAALWRGFLRVLPLILILQFLLVTSTSTHILRTFNCIEFPTRDAVLPGMQEPYRAYLADDLSLDCSTPEYATAQRWAYVLLFVWPIGAPLLYLGLLLASRRDIMTRQSTPLLRATDFLWRDYEDSAFYWEPLDLVRKLTLTGFVLINTQGSKQLRVIIALLVSMLFLTLQYVLSPYKRTLDGRLAMFANIGLVLVYLATLTLNSCSMGTCGEFGLDQFELATIFLSFTTALLGIGLILVLWLYTAASRAPTFRLVSSGREPLRDGGTLTEGMRWHLFLSHIWSTGQDAAAVIKNQLRLLLPGVEVFLDVDDLESIAALEEYISSSRVVLLFLSRGYLRSLNCQREVRAALANNKPIVLVQEVDPEKGGGALAELRAECPAELQNGVFDNRQPIPWHRIREFQLVSLKLIAEATLLQTPRYFGKSNLPLYLPGELRSEGLSFTQPLILWTSTANRGARALAEELRVAFPRIVLTEVPPPGLLDKQESQATNALQWLSRRVSSSSINRDGSNGEATHMLLYLNSSTWSDELLAKQVTAARAARLPIIMAHERDPARGGCLFARMFEVTPQQLIVDGLYKNLARSCFPDPHRKARGTRVLFSAPKSLS</sequence>
<dbReference type="GeneID" id="17279505"/>
<dbReference type="KEGG" id="ehx:EMIHUDRAFT_98641"/>
<dbReference type="EnsemblProtists" id="EOD34234">
    <property type="protein sequence ID" value="EOD34234"/>
    <property type="gene ID" value="EMIHUDRAFT_98641"/>
</dbReference>
<dbReference type="Pfam" id="PF13676">
    <property type="entry name" value="TIR_2"/>
    <property type="match status" value="1"/>
</dbReference>
<feature type="chain" id="PRO_5044270217" description="TIR domain-containing protein" evidence="3">
    <location>
        <begin position="20"/>
        <end position="1410"/>
    </location>
</feature>
<reference evidence="5" key="2">
    <citation type="submission" date="2024-10" db="UniProtKB">
        <authorList>
            <consortium name="EnsemblProtists"/>
        </authorList>
    </citation>
    <scope>IDENTIFICATION</scope>
</reference>
<feature type="transmembrane region" description="Helical" evidence="2">
    <location>
        <begin position="959"/>
        <end position="977"/>
    </location>
</feature>
<feature type="signal peptide" evidence="3">
    <location>
        <begin position="1"/>
        <end position="19"/>
    </location>
</feature>
<dbReference type="SUPFAM" id="SSF52200">
    <property type="entry name" value="Toll/Interleukin receptor TIR domain"/>
    <property type="match status" value="1"/>
</dbReference>
<dbReference type="SUPFAM" id="SSF51126">
    <property type="entry name" value="Pectin lyase-like"/>
    <property type="match status" value="1"/>
</dbReference>
<dbReference type="PRINTS" id="PR01217">
    <property type="entry name" value="PRICHEXTENSN"/>
</dbReference>
<evidence type="ECO:0000256" key="2">
    <source>
        <dbReference type="SAM" id="Phobius"/>
    </source>
</evidence>
<evidence type="ECO:0000313" key="5">
    <source>
        <dbReference type="EnsemblProtists" id="EOD34234"/>
    </source>
</evidence>
<feature type="compositionally biased region" description="Pro residues" evidence="1">
    <location>
        <begin position="13"/>
        <end position="131"/>
    </location>
</feature>
<reference evidence="6" key="1">
    <citation type="journal article" date="2013" name="Nature">
        <title>Pan genome of the phytoplankton Emiliania underpins its global distribution.</title>
        <authorList>
            <person name="Read B.A."/>
            <person name="Kegel J."/>
            <person name="Klute M.J."/>
            <person name="Kuo A."/>
            <person name="Lefebvre S.C."/>
            <person name="Maumus F."/>
            <person name="Mayer C."/>
            <person name="Miller J."/>
            <person name="Monier A."/>
            <person name="Salamov A."/>
            <person name="Young J."/>
            <person name="Aguilar M."/>
            <person name="Claverie J.M."/>
            <person name="Frickenhaus S."/>
            <person name="Gonzalez K."/>
            <person name="Herman E.K."/>
            <person name="Lin Y.C."/>
            <person name="Napier J."/>
            <person name="Ogata H."/>
            <person name="Sarno A.F."/>
            <person name="Shmutz J."/>
            <person name="Schroeder D."/>
            <person name="de Vargas C."/>
            <person name="Verret F."/>
            <person name="von Dassow P."/>
            <person name="Valentin K."/>
            <person name="Van de Peer Y."/>
            <person name="Wheeler G."/>
            <person name="Dacks J.B."/>
            <person name="Delwiche C.F."/>
            <person name="Dyhrman S.T."/>
            <person name="Glockner G."/>
            <person name="John U."/>
            <person name="Richards T."/>
            <person name="Worden A.Z."/>
            <person name="Zhang X."/>
            <person name="Grigoriev I.V."/>
            <person name="Allen A.E."/>
            <person name="Bidle K."/>
            <person name="Borodovsky M."/>
            <person name="Bowler C."/>
            <person name="Brownlee C."/>
            <person name="Cock J.M."/>
            <person name="Elias M."/>
            <person name="Gladyshev V.N."/>
            <person name="Groth M."/>
            <person name="Guda C."/>
            <person name="Hadaegh A."/>
            <person name="Iglesias-Rodriguez M.D."/>
            <person name="Jenkins J."/>
            <person name="Jones B.M."/>
            <person name="Lawson T."/>
            <person name="Leese F."/>
            <person name="Lindquist E."/>
            <person name="Lobanov A."/>
            <person name="Lomsadze A."/>
            <person name="Malik S.B."/>
            <person name="Marsh M.E."/>
            <person name="Mackinder L."/>
            <person name="Mock T."/>
            <person name="Mueller-Roeber B."/>
            <person name="Pagarete A."/>
            <person name="Parker M."/>
            <person name="Probert I."/>
            <person name="Quesneville H."/>
            <person name="Raines C."/>
            <person name="Rensing S.A."/>
            <person name="Riano-Pachon D.M."/>
            <person name="Richier S."/>
            <person name="Rokitta S."/>
            <person name="Shiraiwa Y."/>
            <person name="Soanes D.M."/>
            <person name="van der Giezen M."/>
            <person name="Wahlund T.M."/>
            <person name="Williams B."/>
            <person name="Wilson W."/>
            <person name="Wolfe G."/>
            <person name="Wurch L.L."/>
        </authorList>
    </citation>
    <scope>NUCLEOTIDE SEQUENCE</scope>
</reference>
<feature type="transmembrane region" description="Helical" evidence="2">
    <location>
        <begin position="1028"/>
        <end position="1048"/>
    </location>
</feature>
<dbReference type="Gene3D" id="3.40.50.10140">
    <property type="entry name" value="Toll/interleukin-1 receptor homology (TIR) domain"/>
    <property type="match status" value="1"/>
</dbReference>
<keyword evidence="2" id="KW-0812">Transmembrane</keyword>
<dbReference type="GO" id="GO:0007165">
    <property type="term" value="P:signal transduction"/>
    <property type="evidence" value="ECO:0007669"/>
    <property type="project" value="InterPro"/>
</dbReference>
<dbReference type="InterPro" id="IPR035897">
    <property type="entry name" value="Toll_tir_struct_dom_sf"/>
</dbReference>
<dbReference type="HOGENOM" id="CLU_253752_0_0_1"/>
<dbReference type="PANTHER" id="PTHR11319">
    <property type="entry name" value="G PROTEIN-COUPLED RECEPTOR-RELATED"/>
    <property type="match status" value="1"/>
</dbReference>
<feature type="transmembrane region" description="Helical" evidence="2">
    <location>
        <begin position="881"/>
        <end position="903"/>
    </location>
</feature>
<dbReference type="PANTHER" id="PTHR11319:SF35">
    <property type="entry name" value="OUTER MEMBRANE PROTEIN PMPC-RELATED"/>
    <property type="match status" value="1"/>
</dbReference>
<dbReference type="PaxDb" id="2903-EOD34234"/>